<keyword evidence="2" id="KW-1185">Reference proteome</keyword>
<dbReference type="AlphaFoldDB" id="A0A4Z2HHC5"/>
<accession>A0A4Z2HHC5</accession>
<evidence type="ECO:0000313" key="1">
    <source>
        <dbReference type="EMBL" id="TNN64930.1"/>
    </source>
</evidence>
<comment type="caution">
    <text evidence="1">The sequence shown here is derived from an EMBL/GenBank/DDBJ whole genome shotgun (WGS) entry which is preliminary data.</text>
</comment>
<evidence type="ECO:0000313" key="2">
    <source>
        <dbReference type="Proteomes" id="UP000314294"/>
    </source>
</evidence>
<gene>
    <name evidence="1" type="ORF">EYF80_024814</name>
</gene>
<dbReference type="EMBL" id="SRLO01000243">
    <property type="protein sequence ID" value="TNN64930.1"/>
    <property type="molecule type" value="Genomic_DNA"/>
</dbReference>
<organism evidence="1 2">
    <name type="scientific">Liparis tanakae</name>
    <name type="common">Tanaka's snailfish</name>
    <dbReference type="NCBI Taxonomy" id="230148"/>
    <lineage>
        <taxon>Eukaryota</taxon>
        <taxon>Metazoa</taxon>
        <taxon>Chordata</taxon>
        <taxon>Craniata</taxon>
        <taxon>Vertebrata</taxon>
        <taxon>Euteleostomi</taxon>
        <taxon>Actinopterygii</taxon>
        <taxon>Neopterygii</taxon>
        <taxon>Teleostei</taxon>
        <taxon>Neoteleostei</taxon>
        <taxon>Acanthomorphata</taxon>
        <taxon>Eupercaria</taxon>
        <taxon>Perciformes</taxon>
        <taxon>Cottioidei</taxon>
        <taxon>Cottales</taxon>
        <taxon>Liparidae</taxon>
        <taxon>Liparis</taxon>
    </lineage>
</organism>
<proteinExistence type="predicted"/>
<reference evidence="1 2" key="1">
    <citation type="submission" date="2019-03" db="EMBL/GenBank/DDBJ databases">
        <title>First draft genome of Liparis tanakae, snailfish: a comprehensive survey of snailfish specific genes.</title>
        <authorList>
            <person name="Kim W."/>
            <person name="Song I."/>
            <person name="Jeong J.-H."/>
            <person name="Kim D."/>
            <person name="Kim S."/>
            <person name="Ryu S."/>
            <person name="Song J.Y."/>
            <person name="Lee S.K."/>
        </authorList>
    </citation>
    <scope>NUCLEOTIDE SEQUENCE [LARGE SCALE GENOMIC DNA]</scope>
    <source>
        <tissue evidence="1">Muscle</tissue>
    </source>
</reference>
<protein>
    <submittedName>
        <fullName evidence="1">Uncharacterized protein</fullName>
    </submittedName>
</protein>
<name>A0A4Z2HHC5_9TELE</name>
<sequence length="147" mass="16090">MSTISTTNSPAEHHDEVHDVPAVPQVGAFVEDEAQGHQLDARLEAEGPDEVGLRLLLWGQRRGAAVCEEDEGQGRCPHQSLGHGGLVLPGEVLLQGQDHAVGGDGGQDHVLKRNIIIIIIIILTNSRKPKEIHNRDVQQRKEENHNH</sequence>
<dbReference type="Proteomes" id="UP000314294">
    <property type="component" value="Unassembled WGS sequence"/>
</dbReference>